<dbReference type="RefSeq" id="WP_378057517.1">
    <property type="nucleotide sequence ID" value="NZ_JBHSIS010000008.1"/>
</dbReference>
<reference evidence="3" key="1">
    <citation type="journal article" date="2019" name="Int. J. Syst. Evol. Microbiol.">
        <title>The Global Catalogue of Microorganisms (GCM) 10K type strain sequencing project: providing services to taxonomists for standard genome sequencing and annotation.</title>
        <authorList>
            <consortium name="The Broad Institute Genomics Platform"/>
            <consortium name="The Broad Institute Genome Sequencing Center for Infectious Disease"/>
            <person name="Wu L."/>
            <person name="Ma J."/>
        </authorList>
    </citation>
    <scope>NUCLEOTIDE SEQUENCE [LARGE SCALE GENOMIC DNA]</scope>
    <source>
        <strain evidence="3">ZS-22-S1</strain>
    </source>
</reference>
<gene>
    <name evidence="2" type="ORF">ACFPCV_18765</name>
</gene>
<sequence length="175" mass="18565">MLTEFVRDHYFTTAWFGLMAFVWFGWSQEDPPKRWRPWLGAGSVLGIGFAVWFGVLTATNWDQPSALAGRYGWFGVLVAAEVVVAGLGCLLLARRGASRWLAWWVAVVVAAHFLPLAVLLADAGVGVAGVVQLAALGAAVPRLRATDTTTSRVAGPVMGTVLLVSAVTGAVLTVV</sequence>
<keyword evidence="1" id="KW-1133">Transmembrane helix</keyword>
<proteinExistence type="predicted"/>
<dbReference type="EMBL" id="JBHSIS010000008">
    <property type="protein sequence ID" value="MFC4855556.1"/>
    <property type="molecule type" value="Genomic_DNA"/>
</dbReference>
<evidence type="ECO:0000313" key="2">
    <source>
        <dbReference type="EMBL" id="MFC4855556.1"/>
    </source>
</evidence>
<feature type="transmembrane region" description="Helical" evidence="1">
    <location>
        <begin position="153"/>
        <end position="174"/>
    </location>
</feature>
<name>A0ABV9S7K2_9PSEU</name>
<feature type="transmembrane region" description="Helical" evidence="1">
    <location>
        <begin position="71"/>
        <end position="93"/>
    </location>
</feature>
<feature type="transmembrane region" description="Helical" evidence="1">
    <location>
        <begin position="38"/>
        <end position="59"/>
    </location>
</feature>
<feature type="transmembrane region" description="Helical" evidence="1">
    <location>
        <begin position="100"/>
        <end position="117"/>
    </location>
</feature>
<comment type="caution">
    <text evidence="2">The sequence shown here is derived from an EMBL/GenBank/DDBJ whole genome shotgun (WGS) entry which is preliminary data.</text>
</comment>
<keyword evidence="1" id="KW-0812">Transmembrane</keyword>
<evidence type="ECO:0000256" key="1">
    <source>
        <dbReference type="SAM" id="Phobius"/>
    </source>
</evidence>
<keyword evidence="1" id="KW-0472">Membrane</keyword>
<keyword evidence="3" id="KW-1185">Reference proteome</keyword>
<evidence type="ECO:0000313" key="3">
    <source>
        <dbReference type="Proteomes" id="UP001595859"/>
    </source>
</evidence>
<feature type="transmembrane region" description="Helical" evidence="1">
    <location>
        <begin position="6"/>
        <end position="26"/>
    </location>
</feature>
<feature type="transmembrane region" description="Helical" evidence="1">
    <location>
        <begin position="123"/>
        <end position="141"/>
    </location>
</feature>
<organism evidence="2 3">
    <name type="scientific">Actinophytocola glycyrrhizae</name>
    <dbReference type="NCBI Taxonomy" id="2044873"/>
    <lineage>
        <taxon>Bacteria</taxon>
        <taxon>Bacillati</taxon>
        <taxon>Actinomycetota</taxon>
        <taxon>Actinomycetes</taxon>
        <taxon>Pseudonocardiales</taxon>
        <taxon>Pseudonocardiaceae</taxon>
    </lineage>
</organism>
<accession>A0ABV9S7K2</accession>
<protein>
    <submittedName>
        <fullName evidence="2">Uncharacterized protein</fullName>
    </submittedName>
</protein>
<dbReference type="Proteomes" id="UP001595859">
    <property type="component" value="Unassembled WGS sequence"/>
</dbReference>